<organism evidence="1 2">
    <name type="scientific">Cetraspora pellucida</name>
    <dbReference type="NCBI Taxonomy" id="1433469"/>
    <lineage>
        <taxon>Eukaryota</taxon>
        <taxon>Fungi</taxon>
        <taxon>Fungi incertae sedis</taxon>
        <taxon>Mucoromycota</taxon>
        <taxon>Glomeromycotina</taxon>
        <taxon>Glomeromycetes</taxon>
        <taxon>Diversisporales</taxon>
        <taxon>Gigasporaceae</taxon>
        <taxon>Cetraspora</taxon>
    </lineage>
</organism>
<gene>
    <name evidence="1" type="ORF">SPELUC_LOCUS2829</name>
</gene>
<evidence type="ECO:0000313" key="1">
    <source>
        <dbReference type="EMBL" id="CAG8497076.1"/>
    </source>
</evidence>
<proteinExistence type="predicted"/>
<comment type="caution">
    <text evidence="1">The sequence shown here is derived from an EMBL/GenBank/DDBJ whole genome shotgun (WGS) entry which is preliminary data.</text>
</comment>
<evidence type="ECO:0000313" key="2">
    <source>
        <dbReference type="Proteomes" id="UP000789366"/>
    </source>
</evidence>
<name>A0ACA9KWX9_9GLOM</name>
<reference evidence="1" key="1">
    <citation type="submission" date="2021-06" db="EMBL/GenBank/DDBJ databases">
        <authorList>
            <person name="Kallberg Y."/>
            <person name="Tangrot J."/>
            <person name="Rosling A."/>
        </authorList>
    </citation>
    <scope>NUCLEOTIDE SEQUENCE</scope>
    <source>
        <strain evidence="1">28 12/20/2015</strain>
    </source>
</reference>
<protein>
    <submittedName>
        <fullName evidence="1">7907_t:CDS:1</fullName>
    </submittedName>
</protein>
<feature type="non-terminal residue" evidence="1">
    <location>
        <position position="1"/>
    </location>
</feature>
<dbReference type="Proteomes" id="UP000789366">
    <property type="component" value="Unassembled WGS sequence"/>
</dbReference>
<keyword evidence="2" id="KW-1185">Reference proteome</keyword>
<sequence length="95" mass="11243">YDNFRNIEEIGKGGFSVVYKTSYRKQYGTYEEVAIKIINDSHKDNQLFLNEIDQSLRKSFINVKTEDLNISRYFHSIKLPYGTTFLFTTYCHTPK</sequence>
<accession>A0ACA9KWX9</accession>
<dbReference type="EMBL" id="CAJVPW010002018">
    <property type="protein sequence ID" value="CAG8497076.1"/>
    <property type="molecule type" value="Genomic_DNA"/>
</dbReference>